<keyword evidence="3" id="KW-1185">Reference proteome</keyword>
<dbReference type="EMBL" id="MU004563">
    <property type="protein sequence ID" value="KAF2648028.1"/>
    <property type="molecule type" value="Genomic_DNA"/>
</dbReference>
<proteinExistence type="predicted"/>
<feature type="compositionally biased region" description="Acidic residues" evidence="1">
    <location>
        <begin position="168"/>
        <end position="177"/>
    </location>
</feature>
<feature type="compositionally biased region" description="Polar residues" evidence="1">
    <location>
        <begin position="47"/>
        <end position="59"/>
    </location>
</feature>
<feature type="compositionally biased region" description="Polar residues" evidence="1">
    <location>
        <begin position="26"/>
        <end position="35"/>
    </location>
</feature>
<organism evidence="2 3">
    <name type="scientific">Lophiostoma macrostomum CBS 122681</name>
    <dbReference type="NCBI Taxonomy" id="1314788"/>
    <lineage>
        <taxon>Eukaryota</taxon>
        <taxon>Fungi</taxon>
        <taxon>Dikarya</taxon>
        <taxon>Ascomycota</taxon>
        <taxon>Pezizomycotina</taxon>
        <taxon>Dothideomycetes</taxon>
        <taxon>Pleosporomycetidae</taxon>
        <taxon>Pleosporales</taxon>
        <taxon>Lophiostomataceae</taxon>
        <taxon>Lophiostoma</taxon>
    </lineage>
</organism>
<feature type="compositionally biased region" description="Polar residues" evidence="1">
    <location>
        <begin position="1"/>
        <end position="17"/>
    </location>
</feature>
<accession>A0A6A6SNU3</accession>
<feature type="compositionally biased region" description="Polar residues" evidence="1">
    <location>
        <begin position="68"/>
        <end position="90"/>
    </location>
</feature>
<dbReference type="OrthoDB" id="3796126at2759"/>
<dbReference type="AlphaFoldDB" id="A0A6A6SNU3"/>
<gene>
    <name evidence="2" type="ORF">K491DRAFT_264464</name>
</gene>
<dbReference type="Proteomes" id="UP000799324">
    <property type="component" value="Unassembled WGS sequence"/>
</dbReference>
<evidence type="ECO:0000256" key="1">
    <source>
        <dbReference type="SAM" id="MobiDB-lite"/>
    </source>
</evidence>
<feature type="region of interest" description="Disordered" evidence="1">
    <location>
        <begin position="1"/>
        <end position="178"/>
    </location>
</feature>
<name>A0A6A6SNU3_9PLEO</name>
<feature type="compositionally biased region" description="Basic and acidic residues" evidence="1">
    <location>
        <begin position="145"/>
        <end position="155"/>
    </location>
</feature>
<evidence type="ECO:0000313" key="3">
    <source>
        <dbReference type="Proteomes" id="UP000799324"/>
    </source>
</evidence>
<protein>
    <submittedName>
        <fullName evidence="2">Uncharacterized protein</fullName>
    </submittedName>
</protein>
<sequence>MSIPSSITGFRSSGNNTPPAPLFRSQGESTSTTLPQKMPEKAAQILGTKSGTSSANGTPNKRRDQVSRPLQQVRSDTSKSLPSKLYNQPTHTRRPNHHGTATSRHRTPIRKPPSPKRGTQQKGAKVSVLEESISTSTLGVPPTPPEKDTPREESKAVGWALSKLSQDDIPENGEDEDSTLRLPTFLTTANPVPLEGGNSPTKFCPYGAGEYAELVEAPRVPSTHAQVDNEGVCELEGDIHHAREAEQAKVEMQEQYTGWWHKKGLKRYTQGYDDPKLHEAIQASQTFNGFDNVDGQNFWSTSRASESAEQTQGPSLPPRFYSPSTYSLRLFQDGHPSGNVSLPLLPFLV</sequence>
<reference evidence="2" key="1">
    <citation type="journal article" date="2020" name="Stud. Mycol.">
        <title>101 Dothideomycetes genomes: a test case for predicting lifestyles and emergence of pathogens.</title>
        <authorList>
            <person name="Haridas S."/>
            <person name="Albert R."/>
            <person name="Binder M."/>
            <person name="Bloem J."/>
            <person name="Labutti K."/>
            <person name="Salamov A."/>
            <person name="Andreopoulos B."/>
            <person name="Baker S."/>
            <person name="Barry K."/>
            <person name="Bills G."/>
            <person name="Bluhm B."/>
            <person name="Cannon C."/>
            <person name="Castanera R."/>
            <person name="Culley D."/>
            <person name="Daum C."/>
            <person name="Ezra D."/>
            <person name="Gonzalez J."/>
            <person name="Henrissat B."/>
            <person name="Kuo A."/>
            <person name="Liang C."/>
            <person name="Lipzen A."/>
            <person name="Lutzoni F."/>
            <person name="Magnuson J."/>
            <person name="Mondo S."/>
            <person name="Nolan M."/>
            <person name="Ohm R."/>
            <person name="Pangilinan J."/>
            <person name="Park H.-J."/>
            <person name="Ramirez L."/>
            <person name="Alfaro M."/>
            <person name="Sun H."/>
            <person name="Tritt A."/>
            <person name="Yoshinaga Y."/>
            <person name="Zwiers L.-H."/>
            <person name="Turgeon B."/>
            <person name="Goodwin S."/>
            <person name="Spatafora J."/>
            <person name="Crous P."/>
            <person name="Grigoriev I."/>
        </authorList>
    </citation>
    <scope>NUCLEOTIDE SEQUENCE</scope>
    <source>
        <strain evidence="2">CBS 122681</strain>
    </source>
</reference>
<feature type="compositionally biased region" description="Basic residues" evidence="1">
    <location>
        <begin position="91"/>
        <end position="109"/>
    </location>
</feature>
<evidence type="ECO:0000313" key="2">
    <source>
        <dbReference type="EMBL" id="KAF2648028.1"/>
    </source>
</evidence>